<dbReference type="EMBL" id="BOPG01000091">
    <property type="protein sequence ID" value="GIJ63328.1"/>
    <property type="molecule type" value="Genomic_DNA"/>
</dbReference>
<evidence type="ECO:0000313" key="1">
    <source>
        <dbReference type="EMBL" id="GIJ63328.1"/>
    </source>
</evidence>
<organism evidence="1 2">
    <name type="scientific">Virgisporangium aurantiacum</name>
    <dbReference type="NCBI Taxonomy" id="175570"/>
    <lineage>
        <taxon>Bacteria</taxon>
        <taxon>Bacillati</taxon>
        <taxon>Actinomycetota</taxon>
        <taxon>Actinomycetes</taxon>
        <taxon>Micromonosporales</taxon>
        <taxon>Micromonosporaceae</taxon>
        <taxon>Virgisporangium</taxon>
    </lineage>
</organism>
<name>A0A8J4E6N0_9ACTN</name>
<gene>
    <name evidence="1" type="ORF">Vau01_108440</name>
</gene>
<reference evidence="1" key="1">
    <citation type="submission" date="2021-01" db="EMBL/GenBank/DDBJ databases">
        <title>Whole genome shotgun sequence of Virgisporangium aurantiacum NBRC 16421.</title>
        <authorList>
            <person name="Komaki H."/>
            <person name="Tamura T."/>
        </authorList>
    </citation>
    <scope>NUCLEOTIDE SEQUENCE</scope>
    <source>
        <strain evidence="1">NBRC 16421</strain>
    </source>
</reference>
<protein>
    <submittedName>
        <fullName evidence="1">Uncharacterized protein</fullName>
    </submittedName>
</protein>
<dbReference type="AlphaFoldDB" id="A0A8J4E6N0"/>
<dbReference type="RefSeq" id="WP_204009562.1">
    <property type="nucleotide sequence ID" value="NZ_BOPG01000091.1"/>
</dbReference>
<accession>A0A8J4E6N0</accession>
<keyword evidence="2" id="KW-1185">Reference proteome</keyword>
<sequence length="133" mass="14538">MEPVGRTPLNLLTPAAVPAACTLPTVEQPLRVSEFDVLFKHNLISIERVADLQLRMVLIGDDVEAAARDLCDRESRCCSFFTFAIDRSGDEVTVDIAVPPAYLQVLTAIQIWATSSMGQSSMGQSSMEQTPRP</sequence>
<evidence type="ECO:0000313" key="2">
    <source>
        <dbReference type="Proteomes" id="UP000612585"/>
    </source>
</evidence>
<dbReference type="Proteomes" id="UP000612585">
    <property type="component" value="Unassembled WGS sequence"/>
</dbReference>
<proteinExistence type="predicted"/>
<comment type="caution">
    <text evidence="1">The sequence shown here is derived from an EMBL/GenBank/DDBJ whole genome shotgun (WGS) entry which is preliminary data.</text>
</comment>